<evidence type="ECO:0000313" key="5">
    <source>
        <dbReference type="Proteomes" id="UP000654075"/>
    </source>
</evidence>
<dbReference type="EMBL" id="CAJNNV010005975">
    <property type="protein sequence ID" value="CAE8592907.1"/>
    <property type="molecule type" value="Genomic_DNA"/>
</dbReference>
<sequence length="730" mass="79286">ISLPDGSSGVGCVQLQQSQVSCCSSPNLRLDAWTGESWQRVMDWNIKEPSMVGNDLPVPVSCHQGKPNSEGAVHDCDGAPFIGLQVGEACTATCKEGYTGDAQTFVCENDGVLQGTPPTCYNTGEISRFASFSMFGVSLALSAWLYQCCCMKRKARLTFDLNQLPESLQGRWLEQDGTTSWKVFVQEEKRKKVDEAAAELGSMILGSDGTAMAPNQQEMGKGSKGKGKGKGQGKGDLKGGGKGKDARDSKNGKDGKGKGNGGEKERVSGARTAVAVTDGSRRASVASFGANAPARGIGNAPASGRRMSTKPSEGQLQSGAGAATVMLEDLVADMMVELEADIGTKSRREHRLAMKKVTVDGMCSPCEERAAVNSWFKPTLDLEDPQFTDAVTVKNSIEGSRFTLGELVQTGQDYQSRPQLVSCHGRVSFSPDMKARKESIDPSTCKHEEQQTERSDSKRQHETHKEEEQSHRLKPVELQTEPIIEVTLTSQVLNDPLEQSDDVAAQSSQLEPCKARDGPAPEEAERTTDMTVGDALLQIENTMMGDKFWVDMARGVSRTRKALELNTEEGRSQAAGFLTELSDMILGLKMYFEAERNVIDFIRGLLRSEADCSNNTVLPGVRSTRSEGQTQLEASDSQQRRAQELAQLGAGVCHQYPMRNDSFQFTEVLNKQEVTVIVRVPPETAKSDVKVRFLPNSLRIQVQGHEVQPAVIDGELSGAIDVEASNWSLE</sequence>
<keyword evidence="5" id="KW-1185">Reference proteome</keyword>
<feature type="compositionally biased region" description="Basic and acidic residues" evidence="2">
    <location>
        <begin position="513"/>
        <end position="527"/>
    </location>
</feature>
<evidence type="ECO:0000256" key="2">
    <source>
        <dbReference type="SAM" id="MobiDB-lite"/>
    </source>
</evidence>
<dbReference type="Pfam" id="PF04969">
    <property type="entry name" value="CS"/>
    <property type="match status" value="1"/>
</dbReference>
<dbReference type="InterPro" id="IPR008978">
    <property type="entry name" value="HSP20-like_chaperone"/>
</dbReference>
<comment type="caution">
    <text evidence="4">The sequence shown here is derived from an EMBL/GenBank/DDBJ whole genome shotgun (WGS) entry which is preliminary data.</text>
</comment>
<feature type="compositionally biased region" description="Basic and acidic residues" evidence="2">
    <location>
        <begin position="233"/>
        <end position="268"/>
    </location>
</feature>
<dbReference type="Proteomes" id="UP000654075">
    <property type="component" value="Unassembled WGS sequence"/>
</dbReference>
<evidence type="ECO:0000313" key="4">
    <source>
        <dbReference type="EMBL" id="CAE8592907.1"/>
    </source>
</evidence>
<feature type="domain" description="CS" evidence="3">
    <location>
        <begin position="658"/>
        <end position="730"/>
    </location>
</feature>
<evidence type="ECO:0000259" key="3">
    <source>
        <dbReference type="PROSITE" id="PS51203"/>
    </source>
</evidence>
<feature type="region of interest" description="Disordered" evidence="2">
    <location>
        <begin position="500"/>
        <end position="527"/>
    </location>
</feature>
<dbReference type="InterPro" id="IPR000436">
    <property type="entry name" value="Sushi_SCR_CCP_dom"/>
</dbReference>
<dbReference type="CDD" id="cd00033">
    <property type="entry name" value="CCP"/>
    <property type="match status" value="1"/>
</dbReference>
<feature type="region of interest" description="Disordered" evidence="2">
    <location>
        <begin position="205"/>
        <end position="320"/>
    </location>
</feature>
<feature type="non-terminal residue" evidence="4">
    <location>
        <position position="730"/>
    </location>
</feature>
<protein>
    <recommendedName>
        <fullName evidence="3">CS domain-containing protein</fullName>
    </recommendedName>
</protein>
<dbReference type="PROSITE" id="PS51203">
    <property type="entry name" value="CS"/>
    <property type="match status" value="1"/>
</dbReference>
<dbReference type="InterPro" id="IPR007052">
    <property type="entry name" value="CS_dom"/>
</dbReference>
<name>A0A813DZH1_POLGL</name>
<feature type="non-terminal residue" evidence="4">
    <location>
        <position position="1"/>
    </location>
</feature>
<reference evidence="4" key="1">
    <citation type="submission" date="2021-02" db="EMBL/GenBank/DDBJ databases">
        <authorList>
            <person name="Dougan E. K."/>
            <person name="Rhodes N."/>
            <person name="Thang M."/>
            <person name="Chan C."/>
        </authorList>
    </citation>
    <scope>NUCLEOTIDE SEQUENCE</scope>
</reference>
<dbReference type="CDD" id="cd06467">
    <property type="entry name" value="p23_NUDC_like"/>
    <property type="match status" value="1"/>
</dbReference>
<accession>A0A813DZH1</accession>
<feature type="compositionally biased region" description="Polar residues" evidence="2">
    <location>
        <begin position="309"/>
        <end position="318"/>
    </location>
</feature>
<gene>
    <name evidence="4" type="ORF">PGLA1383_LOCUS11524</name>
</gene>
<proteinExistence type="predicted"/>
<feature type="compositionally biased region" description="Basic and acidic residues" evidence="2">
    <location>
        <begin position="433"/>
        <end position="475"/>
    </location>
</feature>
<keyword evidence="1" id="KW-1015">Disulfide bond</keyword>
<dbReference type="Gene3D" id="2.60.40.790">
    <property type="match status" value="1"/>
</dbReference>
<dbReference type="AlphaFoldDB" id="A0A813DZH1"/>
<organism evidence="4 5">
    <name type="scientific">Polarella glacialis</name>
    <name type="common">Dinoflagellate</name>
    <dbReference type="NCBI Taxonomy" id="89957"/>
    <lineage>
        <taxon>Eukaryota</taxon>
        <taxon>Sar</taxon>
        <taxon>Alveolata</taxon>
        <taxon>Dinophyceae</taxon>
        <taxon>Suessiales</taxon>
        <taxon>Suessiaceae</taxon>
        <taxon>Polarella</taxon>
    </lineage>
</organism>
<evidence type="ECO:0000256" key="1">
    <source>
        <dbReference type="ARBA" id="ARBA00023157"/>
    </source>
</evidence>
<dbReference type="SUPFAM" id="SSF49764">
    <property type="entry name" value="HSP20-like chaperones"/>
    <property type="match status" value="1"/>
</dbReference>
<feature type="region of interest" description="Disordered" evidence="2">
    <location>
        <begin position="432"/>
        <end position="478"/>
    </location>
</feature>